<dbReference type="Pfam" id="PF04324">
    <property type="entry name" value="Fer2_BFD"/>
    <property type="match status" value="1"/>
</dbReference>
<evidence type="ECO:0000313" key="4">
    <source>
        <dbReference type="Proteomes" id="UP000681343"/>
    </source>
</evidence>
<gene>
    <name evidence="3" type="primary">glpA</name>
    <name evidence="3" type="ORF">MM35RIKEN_15500</name>
</gene>
<dbReference type="InterPro" id="IPR007419">
    <property type="entry name" value="BFD-like_2Fe2S-bd_dom"/>
</dbReference>
<dbReference type="Gene3D" id="1.10.10.1100">
    <property type="entry name" value="BFD-like [2Fe-2S]-binding domain"/>
    <property type="match status" value="1"/>
</dbReference>
<dbReference type="AlphaFoldDB" id="A0A810PRX2"/>
<name>A0A810PRX2_9FIRM</name>
<proteinExistence type="predicted"/>
<dbReference type="InterPro" id="IPR041854">
    <property type="entry name" value="BFD-like_2Fe2S-bd_dom_sf"/>
</dbReference>
<dbReference type="Proteomes" id="UP000681343">
    <property type="component" value="Plasmid pMM35_01"/>
</dbReference>
<dbReference type="EMBL" id="AP023416">
    <property type="protein sequence ID" value="BCK79358.1"/>
    <property type="molecule type" value="Genomic_DNA"/>
</dbReference>
<feature type="domain" description="BFD-like [2Fe-2S]-binding" evidence="2">
    <location>
        <begin position="398"/>
        <end position="451"/>
    </location>
</feature>
<protein>
    <submittedName>
        <fullName evidence="3">FAD/NAD(P)-binding oxidoreductase</fullName>
    </submittedName>
</protein>
<dbReference type="Pfam" id="PF01266">
    <property type="entry name" value="DAO"/>
    <property type="match status" value="1"/>
</dbReference>
<organism evidence="3 4">
    <name type="scientific">Vescimonas fastidiosa</name>
    <dbReference type="NCBI Taxonomy" id="2714353"/>
    <lineage>
        <taxon>Bacteria</taxon>
        <taxon>Bacillati</taxon>
        <taxon>Bacillota</taxon>
        <taxon>Clostridia</taxon>
        <taxon>Eubacteriales</taxon>
        <taxon>Oscillospiraceae</taxon>
        <taxon>Vescimonas</taxon>
    </lineage>
</organism>
<keyword evidence="3" id="KW-0614">Plasmid</keyword>
<dbReference type="InterPro" id="IPR036188">
    <property type="entry name" value="FAD/NAD-bd_sf"/>
</dbReference>
<evidence type="ECO:0000259" key="1">
    <source>
        <dbReference type="Pfam" id="PF01266"/>
    </source>
</evidence>
<sequence>MIYDAIVIGGGAVGCATARELSRYDLRLALCEKNEDVCAGTSKANSAIVHAGFDAVPGTKKAHFNVAGSRMMEGLSRELDFSYRRNGALVLCFNEKDLPRLEELRERGEKNGVEGLRIVSGDELHALEGALSSEAVAALYAPTSAIVCPFGMTIALAENAAQNGVDFFLDSPVTSIVRRDGLYEITAGDKIFQTRTVVNAAGVYSDTLHNMVCEHKLSIVPRSGEYCLLDKKDGHLVERTVFQLPGKFGKGVLVTPTVHGNLLIGPTAVDRSDKEATNTTSGGLAYAIEMAGRSVPNLPMRDTITSFCGLRAHLEGDADDFIIGESADGFFDAVGIESPGLSSAPAIGQYLAQCVAQKLDAAEKLTFVPTRKDIPHLRELPFEERQALVRENAAYGNIICRCEQISEGEIVDAIHRVPGARSLDGVKRRVRAGMGRCQGGFCSPRVMEILSRELGIAQTELTKSGGDSRLLVGYTKEVQA</sequence>
<dbReference type="RefSeq" id="WP_212820869.1">
    <property type="nucleotide sequence ID" value="NZ_AP023416.1"/>
</dbReference>
<dbReference type="PANTHER" id="PTHR42720:SF1">
    <property type="entry name" value="GLYCEROL 3-PHOSPHATE OXIDASE"/>
    <property type="match status" value="1"/>
</dbReference>
<reference evidence="3" key="1">
    <citation type="submission" date="2020-09" db="EMBL/GenBank/DDBJ databases">
        <title>New species isolated from human feces.</title>
        <authorList>
            <person name="Kitahara M."/>
            <person name="Shigeno Y."/>
            <person name="Shime M."/>
            <person name="Matsumoto Y."/>
            <person name="Nakamura S."/>
            <person name="Motooka D."/>
            <person name="Fukuoka S."/>
            <person name="Nishikawa H."/>
            <person name="Benno Y."/>
        </authorList>
    </citation>
    <scope>NUCLEOTIDE SEQUENCE</scope>
    <source>
        <strain evidence="3">MM35</strain>
        <plasmid evidence="3">pMM35_01</plasmid>
    </source>
</reference>
<dbReference type="Gene3D" id="3.30.9.10">
    <property type="entry name" value="D-Amino Acid Oxidase, subunit A, domain 2"/>
    <property type="match status" value="1"/>
</dbReference>
<dbReference type="CDD" id="cd19946">
    <property type="entry name" value="GlpA-like_Fer2_BFD-like"/>
    <property type="match status" value="1"/>
</dbReference>
<dbReference type="KEGG" id="vfa:MM35RIKEN_15500"/>
<dbReference type="Gene3D" id="3.50.50.60">
    <property type="entry name" value="FAD/NAD(P)-binding domain"/>
    <property type="match status" value="1"/>
</dbReference>
<feature type="domain" description="FAD dependent oxidoreductase" evidence="1">
    <location>
        <begin position="4"/>
        <end position="353"/>
    </location>
</feature>
<keyword evidence="4" id="KW-1185">Reference proteome</keyword>
<dbReference type="InterPro" id="IPR052745">
    <property type="entry name" value="G3P_Oxidase/Oxidoreductase"/>
</dbReference>
<accession>A0A810PRX2</accession>
<evidence type="ECO:0000313" key="3">
    <source>
        <dbReference type="EMBL" id="BCK79358.1"/>
    </source>
</evidence>
<dbReference type="PANTHER" id="PTHR42720">
    <property type="entry name" value="GLYCEROL-3-PHOSPHATE DEHYDROGENASE"/>
    <property type="match status" value="1"/>
</dbReference>
<geneLocation type="plasmid" evidence="3 4">
    <name>pMM35_01</name>
</geneLocation>
<dbReference type="InterPro" id="IPR006076">
    <property type="entry name" value="FAD-dep_OxRdtase"/>
</dbReference>
<evidence type="ECO:0000259" key="2">
    <source>
        <dbReference type="Pfam" id="PF04324"/>
    </source>
</evidence>
<dbReference type="SUPFAM" id="SSF51905">
    <property type="entry name" value="FAD/NAD(P)-binding domain"/>
    <property type="match status" value="1"/>
</dbReference>